<evidence type="ECO:0000313" key="3">
    <source>
        <dbReference type="Proteomes" id="UP000568022"/>
    </source>
</evidence>
<comment type="caution">
    <text evidence="2">The sequence shown here is derived from an EMBL/GenBank/DDBJ whole genome shotgun (WGS) entry which is preliminary data.</text>
</comment>
<sequence length="265" mass="28754">MPSPEEQGRSDRAQAALERACLARFGLRWEGPGRTALETGRRMALSRQAARFGVTDPEHAERYGYHAPPWSTYDPRVGELLDQHQHIAPDVRKVLYGTATEAGGRPVPRNGCRAEAARRLVRGAPPADRNLPGRLAEQAAAAALEDPRLSAVVGAWRSCVTGAGLRYASPQDAAGDPRWKRDRTPTEEEVSVAVADVRCQNEVRYLPTLVTVTAGKQRELISRHALELGRLERLKDVRAENVAEALAAQPSGPEPAQEGEGHGSG</sequence>
<dbReference type="Proteomes" id="UP000568022">
    <property type="component" value="Unassembled WGS sequence"/>
</dbReference>
<feature type="compositionally biased region" description="Basic and acidic residues" evidence="1">
    <location>
        <begin position="175"/>
        <end position="186"/>
    </location>
</feature>
<protein>
    <submittedName>
        <fullName evidence="2">Uncharacterized protein</fullName>
    </submittedName>
</protein>
<evidence type="ECO:0000256" key="1">
    <source>
        <dbReference type="SAM" id="MobiDB-lite"/>
    </source>
</evidence>
<feature type="region of interest" description="Disordered" evidence="1">
    <location>
        <begin position="167"/>
        <end position="187"/>
    </location>
</feature>
<accession>A0A7W8FAV9</accession>
<dbReference type="EMBL" id="JACHJE010000014">
    <property type="protein sequence ID" value="MBB5128627.1"/>
    <property type="molecule type" value="Genomic_DNA"/>
</dbReference>
<proteinExistence type="predicted"/>
<name>A0A7W8FAV9_9ACTN</name>
<reference evidence="2 3" key="1">
    <citation type="submission" date="2020-08" db="EMBL/GenBank/DDBJ databases">
        <title>Genomic Encyclopedia of Type Strains, Phase III (KMG-III): the genomes of soil and plant-associated and newly described type strains.</title>
        <authorList>
            <person name="Whitman W."/>
        </authorList>
    </citation>
    <scope>NUCLEOTIDE SEQUENCE [LARGE SCALE GENOMIC DNA]</scope>
    <source>
        <strain evidence="2 3">CECT 3226</strain>
    </source>
</reference>
<organism evidence="2 3">
    <name type="scientific">Streptomyces griseoloalbus</name>
    <dbReference type="NCBI Taxonomy" id="67303"/>
    <lineage>
        <taxon>Bacteria</taxon>
        <taxon>Bacillati</taxon>
        <taxon>Actinomycetota</taxon>
        <taxon>Actinomycetes</taxon>
        <taxon>Kitasatosporales</taxon>
        <taxon>Streptomycetaceae</taxon>
        <taxon>Streptomyces</taxon>
    </lineage>
</organism>
<evidence type="ECO:0000313" key="2">
    <source>
        <dbReference type="EMBL" id="MBB5128627.1"/>
    </source>
</evidence>
<dbReference type="AlphaFoldDB" id="A0A7W8FAV9"/>
<feature type="region of interest" description="Disordered" evidence="1">
    <location>
        <begin position="242"/>
        <end position="265"/>
    </location>
</feature>
<keyword evidence="3" id="KW-1185">Reference proteome</keyword>
<gene>
    <name evidence="2" type="ORF">FHS32_005404</name>
</gene>